<dbReference type="PANTHER" id="PTHR38598:SF1">
    <property type="entry name" value="INNER MEMBRANE PROTEIN YJCH"/>
    <property type="match status" value="1"/>
</dbReference>
<keyword evidence="1" id="KW-0472">Membrane</keyword>
<dbReference type="EMBL" id="CVRY01000007">
    <property type="protein sequence ID" value="CRL65145.1"/>
    <property type="molecule type" value="Genomic_DNA"/>
</dbReference>
<dbReference type="Proteomes" id="UP000183920">
    <property type="component" value="Unassembled WGS sequence"/>
</dbReference>
<accession>A0A0G4QHE0</accession>
<dbReference type="EMBL" id="JAEKCB010000005">
    <property type="protein sequence ID" value="MBJ2118225.1"/>
    <property type="molecule type" value="Genomic_DNA"/>
</dbReference>
<keyword evidence="1" id="KW-0812">Transmembrane</keyword>
<dbReference type="PANTHER" id="PTHR38598">
    <property type="entry name" value="INNER MEMBRANE PROTEIN YJCH"/>
    <property type="match status" value="1"/>
</dbReference>
<sequence precursor="true">MNANIYQEIENNPRFKELVNKRSRFSWTLSIITLVMYVSFILLIAFYPQWLGTPLYEGSYITRGIPIGIGLIIASFLLTGIYVIKANTEFDKLTAEVIEEVEK</sequence>
<keyword evidence="1" id="KW-1133">Transmembrane helix</keyword>
<dbReference type="RefSeq" id="WP_006534371.1">
    <property type="nucleotide sequence ID" value="NZ_CAXOKJ010000004.1"/>
</dbReference>
<keyword evidence="5" id="KW-1185">Reference proteome</keyword>
<accession>A0A379ERN2</accession>
<evidence type="ECO:0000313" key="3">
    <source>
        <dbReference type="EMBL" id="MBJ2118225.1"/>
    </source>
</evidence>
<dbReference type="InterPro" id="IPR052959">
    <property type="entry name" value="Inner_membrane_assoc"/>
</dbReference>
<protein>
    <submittedName>
        <fullName evidence="3">DUF485 domain-containing protein</fullName>
    </submittedName>
    <submittedName>
        <fullName evidence="2">Inner membrane protein YjcH</fullName>
    </submittedName>
</protein>
<evidence type="ECO:0000313" key="5">
    <source>
        <dbReference type="Proteomes" id="UP000619976"/>
    </source>
</evidence>
<gene>
    <name evidence="2" type="primary">yjcH</name>
    <name evidence="2" type="ORF">BN1804_03367</name>
    <name evidence="3" type="ORF">JFQ69_11215</name>
</gene>
<reference evidence="3 5" key="3">
    <citation type="submission" date="2020-12" db="EMBL/GenBank/DDBJ databases">
        <title>Enhanced detection system for hospital associated transmission using whole genome sequencing surveillance.</title>
        <authorList>
            <person name="Harrison L.H."/>
            <person name="Van Tyne D."/>
            <person name="Marsh J.W."/>
            <person name="Griffith M.P."/>
            <person name="Snyder D.J."/>
            <person name="Cooper V.S."/>
            <person name="Mustapha M."/>
        </authorList>
    </citation>
    <scope>NUCLEOTIDE SEQUENCE [LARGE SCALE GENOMIC DNA]</scope>
    <source>
        <strain evidence="3 5">PR00195</strain>
    </source>
</reference>
<organism evidence="2 4">
    <name type="scientific">Proteus penneri</name>
    <dbReference type="NCBI Taxonomy" id="102862"/>
    <lineage>
        <taxon>Bacteria</taxon>
        <taxon>Pseudomonadati</taxon>
        <taxon>Pseudomonadota</taxon>
        <taxon>Gammaproteobacteria</taxon>
        <taxon>Enterobacterales</taxon>
        <taxon>Morganellaceae</taxon>
        <taxon>Proteus</taxon>
    </lineage>
</organism>
<feature type="transmembrane region" description="Helical" evidence="1">
    <location>
        <begin position="60"/>
        <end position="84"/>
    </location>
</feature>
<name>A0A0G4QHE0_9GAMM</name>
<dbReference type="Pfam" id="PF04341">
    <property type="entry name" value="DUF485"/>
    <property type="match status" value="1"/>
</dbReference>
<feature type="transmembrane region" description="Helical" evidence="1">
    <location>
        <begin position="25"/>
        <end position="48"/>
    </location>
</feature>
<reference evidence="2" key="2">
    <citation type="submission" date="2015-06" db="EMBL/GenBank/DDBJ databases">
        <authorList>
            <person name="Urmite Genomes Urmite Genomes"/>
        </authorList>
    </citation>
    <scope>NUCLEOTIDE SEQUENCE [LARGE SCALE GENOMIC DNA]</scope>
    <source>
        <strain evidence="2">CSUR P1867</strain>
    </source>
</reference>
<dbReference type="AlphaFoldDB" id="A0A0G4QHE0"/>
<reference evidence="4" key="1">
    <citation type="submission" date="2015-06" db="EMBL/GenBank/DDBJ databases">
        <authorList>
            <person name="Urmite Genomes"/>
        </authorList>
    </citation>
    <scope>NUCLEOTIDE SEQUENCE [LARGE SCALE GENOMIC DNA]</scope>
    <source>
        <strain evidence="4">CSUR P1867</strain>
    </source>
</reference>
<evidence type="ECO:0000313" key="4">
    <source>
        <dbReference type="Proteomes" id="UP000183920"/>
    </source>
</evidence>
<proteinExistence type="predicted"/>
<evidence type="ECO:0000256" key="1">
    <source>
        <dbReference type="SAM" id="Phobius"/>
    </source>
</evidence>
<dbReference type="Proteomes" id="UP000619976">
    <property type="component" value="Unassembled WGS sequence"/>
</dbReference>
<evidence type="ECO:0000313" key="2">
    <source>
        <dbReference type="EMBL" id="CRL65145.1"/>
    </source>
</evidence>
<dbReference type="GeneID" id="83614116"/>
<dbReference type="GO" id="GO:0005886">
    <property type="term" value="C:plasma membrane"/>
    <property type="evidence" value="ECO:0007669"/>
    <property type="project" value="TreeGrafter"/>
</dbReference>
<dbReference type="InterPro" id="IPR007436">
    <property type="entry name" value="DUF485"/>
</dbReference>